<dbReference type="InterPro" id="IPR002938">
    <property type="entry name" value="FAD-bd"/>
</dbReference>
<dbReference type="SUPFAM" id="SSF51905">
    <property type="entry name" value="FAD/NAD(P)-binding domain"/>
    <property type="match status" value="1"/>
</dbReference>
<dbReference type="PANTHER" id="PTHR45934:SF9">
    <property type="entry name" value="FAD_NAD(P)-BINDING OXIDOREDUCTASE FAMILY PROTEIN"/>
    <property type="match status" value="1"/>
</dbReference>
<gene>
    <name evidence="5" type="ORF">BWQ96_05401</name>
</gene>
<dbReference type="InterPro" id="IPR044560">
    <property type="entry name" value="MOase"/>
</dbReference>
<comment type="similarity">
    <text evidence="3">Belongs to the 3-hydroxybenzoate 6-hydroxylase family.</text>
</comment>
<dbReference type="PRINTS" id="PR00420">
    <property type="entry name" value="RNGMNOXGNASE"/>
</dbReference>
<evidence type="ECO:0000256" key="3">
    <source>
        <dbReference type="ARBA" id="ARBA00024018"/>
    </source>
</evidence>
<organism evidence="5 6">
    <name type="scientific">Gracilariopsis chorda</name>
    <dbReference type="NCBI Taxonomy" id="448386"/>
    <lineage>
        <taxon>Eukaryota</taxon>
        <taxon>Rhodophyta</taxon>
        <taxon>Florideophyceae</taxon>
        <taxon>Rhodymeniophycidae</taxon>
        <taxon>Gracilariales</taxon>
        <taxon>Gracilariaceae</taxon>
        <taxon>Gracilariopsis</taxon>
    </lineage>
</organism>
<dbReference type="InterPro" id="IPR036188">
    <property type="entry name" value="FAD/NAD-bd_sf"/>
</dbReference>
<feature type="domain" description="FAD-binding" evidence="4">
    <location>
        <begin position="14"/>
        <end position="202"/>
    </location>
</feature>
<sequence length="426" mass="47617">MNKAIAGAYTAAKVPILIVGGGLGSFTAALSLHRAGIQNKMIVPTQRFTEKARAGVFLGGSAVRILDRLGLGSQYRALGTPMYTIRVENIKGNRIADFHLDEIGTEVWTLPREYLQQLFLESIPSGSVSFRTKFRSLQIQTAGVKVKVLDINKESKTSKEGQQAFIDTRFVVGADGMNSAVRMCMSRPVMTVPSGIISWQAVVRNRSLDDIPLHIGKEIWDKNLRFGFARMTPTEVVWWAIVSNSSNVLLRPFAPRLLHFFKGFPSIVTDLISSVDSDRDISRAEMKRVWPEEFPWVDNNSSRIALVGDAGRPRNTGNFHMSTTLAIEDSYILANHLADQNEKGMLTVGPNLERYALNRSERKAVIDQFAKLCNLLSSSDSSIRRYLTKKLLRLSVHRLAFGGMSLNMPNDESFQRELSVETFPHR</sequence>
<dbReference type="Proteomes" id="UP000247409">
    <property type="component" value="Unassembled WGS sequence"/>
</dbReference>
<dbReference type="OrthoDB" id="655030at2759"/>
<keyword evidence="6" id="KW-1185">Reference proteome</keyword>
<evidence type="ECO:0000313" key="5">
    <source>
        <dbReference type="EMBL" id="PXF44818.1"/>
    </source>
</evidence>
<dbReference type="GO" id="GO:0004497">
    <property type="term" value="F:monooxygenase activity"/>
    <property type="evidence" value="ECO:0007669"/>
    <property type="project" value="UniProtKB-KW"/>
</dbReference>
<dbReference type="GO" id="GO:0071949">
    <property type="term" value="F:FAD binding"/>
    <property type="evidence" value="ECO:0007669"/>
    <property type="project" value="InterPro"/>
</dbReference>
<dbReference type="EMBL" id="NBIV01000080">
    <property type="protein sequence ID" value="PXF44818.1"/>
    <property type="molecule type" value="Genomic_DNA"/>
</dbReference>
<accession>A0A2V3IRS9</accession>
<evidence type="ECO:0000313" key="6">
    <source>
        <dbReference type="Proteomes" id="UP000247409"/>
    </source>
</evidence>
<comment type="caution">
    <text evidence="5">The sequence shown here is derived from an EMBL/GenBank/DDBJ whole genome shotgun (WGS) entry which is preliminary data.</text>
</comment>
<dbReference type="PANTHER" id="PTHR45934">
    <property type="entry name" value="FAD/NAD(P)-BINDING OXIDOREDUCTASE FAMILY PROTEIN"/>
    <property type="match status" value="1"/>
</dbReference>
<dbReference type="Pfam" id="PF01494">
    <property type="entry name" value="FAD_binding_3"/>
    <property type="match status" value="1"/>
</dbReference>
<dbReference type="Gene3D" id="3.50.50.60">
    <property type="entry name" value="FAD/NAD(P)-binding domain"/>
    <property type="match status" value="1"/>
</dbReference>
<evidence type="ECO:0000259" key="4">
    <source>
        <dbReference type="Pfam" id="PF01494"/>
    </source>
</evidence>
<proteinExistence type="inferred from homology"/>
<evidence type="ECO:0000256" key="1">
    <source>
        <dbReference type="ARBA" id="ARBA00023002"/>
    </source>
</evidence>
<evidence type="ECO:0000256" key="2">
    <source>
        <dbReference type="ARBA" id="ARBA00023033"/>
    </source>
</evidence>
<name>A0A2V3IRS9_9FLOR</name>
<keyword evidence="2" id="KW-0503">Monooxygenase</keyword>
<reference evidence="5 6" key="1">
    <citation type="journal article" date="2018" name="Mol. Biol. Evol.">
        <title>Analysis of the draft genome of the red seaweed Gracilariopsis chorda provides insights into genome size evolution in Rhodophyta.</title>
        <authorList>
            <person name="Lee J."/>
            <person name="Yang E.C."/>
            <person name="Graf L."/>
            <person name="Yang J.H."/>
            <person name="Qiu H."/>
            <person name="Zel Zion U."/>
            <person name="Chan C.X."/>
            <person name="Stephens T.G."/>
            <person name="Weber A.P.M."/>
            <person name="Boo G.H."/>
            <person name="Boo S.M."/>
            <person name="Kim K.M."/>
            <person name="Shin Y."/>
            <person name="Jung M."/>
            <person name="Lee S.J."/>
            <person name="Yim H.S."/>
            <person name="Lee J.H."/>
            <person name="Bhattacharya D."/>
            <person name="Yoon H.S."/>
        </authorList>
    </citation>
    <scope>NUCLEOTIDE SEQUENCE [LARGE SCALE GENOMIC DNA]</scope>
    <source>
        <strain evidence="5 6">SKKU-2015</strain>
        <tissue evidence="5">Whole body</tissue>
    </source>
</reference>
<dbReference type="STRING" id="448386.A0A2V3IRS9"/>
<protein>
    <submittedName>
        <fullName evidence="5">2-heptyl-3-hydroxy-4(1H)-quinolone synthase</fullName>
    </submittedName>
</protein>
<dbReference type="AlphaFoldDB" id="A0A2V3IRS9"/>
<keyword evidence="1" id="KW-0560">Oxidoreductase</keyword>